<proteinExistence type="predicted"/>
<sequence>GPSLPLLKPKPIHLLLPLHAGHVARAPHLFSSSPTSSSSSVPLSLSIPKSPPHRDGAGGGGGGDGGGGGGGEAAGWRRIWGRRAPSRGEAVVRAALVRRERGSSEGAPRVRRHVRD</sequence>
<evidence type="ECO:0000313" key="2">
    <source>
        <dbReference type="EnsemblPlants" id="OMERI01G23050.1"/>
    </source>
</evidence>
<name>A0A0E0C5K8_9ORYZ</name>
<organism evidence="2">
    <name type="scientific">Oryza meridionalis</name>
    <dbReference type="NCBI Taxonomy" id="40149"/>
    <lineage>
        <taxon>Eukaryota</taxon>
        <taxon>Viridiplantae</taxon>
        <taxon>Streptophyta</taxon>
        <taxon>Embryophyta</taxon>
        <taxon>Tracheophyta</taxon>
        <taxon>Spermatophyta</taxon>
        <taxon>Magnoliopsida</taxon>
        <taxon>Liliopsida</taxon>
        <taxon>Poales</taxon>
        <taxon>Poaceae</taxon>
        <taxon>BOP clade</taxon>
        <taxon>Oryzoideae</taxon>
        <taxon>Oryzeae</taxon>
        <taxon>Oryzinae</taxon>
        <taxon>Oryza</taxon>
    </lineage>
</organism>
<accession>A0A0E0C5K8</accession>
<keyword evidence="3" id="KW-1185">Reference proteome</keyword>
<evidence type="ECO:0000256" key="1">
    <source>
        <dbReference type="SAM" id="MobiDB-lite"/>
    </source>
</evidence>
<dbReference type="AlphaFoldDB" id="A0A0E0C5K8"/>
<dbReference type="Gramene" id="OMERI01G23050.1">
    <property type="protein sequence ID" value="OMERI01G23050.1"/>
    <property type="gene ID" value="OMERI01G23050"/>
</dbReference>
<feature type="compositionally biased region" description="Low complexity" evidence="1">
    <location>
        <begin position="28"/>
        <end position="48"/>
    </location>
</feature>
<dbReference type="EnsemblPlants" id="OMERI01G23050.1">
    <property type="protein sequence ID" value="OMERI01G23050.1"/>
    <property type="gene ID" value="OMERI01G23050"/>
</dbReference>
<feature type="region of interest" description="Disordered" evidence="1">
    <location>
        <begin position="28"/>
        <end position="80"/>
    </location>
</feature>
<dbReference type="HOGENOM" id="CLU_2103163_0_0_1"/>
<dbReference type="Proteomes" id="UP000008021">
    <property type="component" value="Chromosome 1"/>
</dbReference>
<protein>
    <submittedName>
        <fullName evidence="2">Uncharacterized protein</fullName>
    </submittedName>
</protein>
<feature type="compositionally biased region" description="Gly residues" evidence="1">
    <location>
        <begin position="57"/>
        <end position="73"/>
    </location>
</feature>
<reference evidence="2" key="2">
    <citation type="submission" date="2018-05" db="EMBL/GenBank/DDBJ databases">
        <title>OmerRS3 (Oryza meridionalis Reference Sequence Version 3).</title>
        <authorList>
            <person name="Zhang J."/>
            <person name="Kudrna D."/>
            <person name="Lee S."/>
            <person name="Talag J."/>
            <person name="Welchert J."/>
            <person name="Wing R.A."/>
        </authorList>
    </citation>
    <scope>NUCLEOTIDE SEQUENCE [LARGE SCALE GENOMIC DNA]</scope>
    <source>
        <strain evidence="2">cv. OR44</strain>
    </source>
</reference>
<reference evidence="2" key="1">
    <citation type="submission" date="2015-04" db="UniProtKB">
        <authorList>
            <consortium name="EnsemblPlants"/>
        </authorList>
    </citation>
    <scope>IDENTIFICATION</scope>
</reference>
<evidence type="ECO:0000313" key="3">
    <source>
        <dbReference type="Proteomes" id="UP000008021"/>
    </source>
</evidence>